<reference evidence="1 2" key="1">
    <citation type="journal article" date="2019" name="Commun. Biol.">
        <title>The bagworm genome reveals a unique fibroin gene that provides high tensile strength.</title>
        <authorList>
            <person name="Kono N."/>
            <person name="Nakamura H."/>
            <person name="Ohtoshi R."/>
            <person name="Tomita M."/>
            <person name="Numata K."/>
            <person name="Arakawa K."/>
        </authorList>
    </citation>
    <scope>NUCLEOTIDE SEQUENCE [LARGE SCALE GENOMIC DNA]</scope>
</reference>
<name>A0A4C1T6G2_EUMVA</name>
<dbReference type="Proteomes" id="UP000299102">
    <property type="component" value="Unassembled WGS sequence"/>
</dbReference>
<organism evidence="1 2">
    <name type="scientific">Eumeta variegata</name>
    <name type="common">Bagworm moth</name>
    <name type="synonym">Eumeta japonica</name>
    <dbReference type="NCBI Taxonomy" id="151549"/>
    <lineage>
        <taxon>Eukaryota</taxon>
        <taxon>Metazoa</taxon>
        <taxon>Ecdysozoa</taxon>
        <taxon>Arthropoda</taxon>
        <taxon>Hexapoda</taxon>
        <taxon>Insecta</taxon>
        <taxon>Pterygota</taxon>
        <taxon>Neoptera</taxon>
        <taxon>Endopterygota</taxon>
        <taxon>Lepidoptera</taxon>
        <taxon>Glossata</taxon>
        <taxon>Ditrysia</taxon>
        <taxon>Tineoidea</taxon>
        <taxon>Psychidae</taxon>
        <taxon>Oiketicinae</taxon>
        <taxon>Eumeta</taxon>
    </lineage>
</organism>
<protein>
    <submittedName>
        <fullName evidence="1">Uncharacterized protein</fullName>
    </submittedName>
</protein>
<evidence type="ECO:0000313" key="1">
    <source>
        <dbReference type="EMBL" id="GBP09027.1"/>
    </source>
</evidence>
<comment type="caution">
    <text evidence="1">The sequence shown here is derived from an EMBL/GenBank/DDBJ whole genome shotgun (WGS) entry which is preliminary data.</text>
</comment>
<sequence>MLSTERSSDVVWDTVTTAASAARSACGYDRGSAQEGGRAVEHKKKKGILIPIFVARVPPVVSSYTPDIRGAPISATRVVAPRLFPVLRTATGACLSTSPSLPEAAVTIEDGVGVPTDNSS</sequence>
<proteinExistence type="predicted"/>
<dbReference type="EMBL" id="BGZK01000033">
    <property type="protein sequence ID" value="GBP09027.1"/>
    <property type="molecule type" value="Genomic_DNA"/>
</dbReference>
<evidence type="ECO:0000313" key="2">
    <source>
        <dbReference type="Proteomes" id="UP000299102"/>
    </source>
</evidence>
<keyword evidence="2" id="KW-1185">Reference proteome</keyword>
<gene>
    <name evidence="1" type="ORF">EVAR_78373_1</name>
</gene>
<dbReference type="AlphaFoldDB" id="A0A4C1T6G2"/>
<accession>A0A4C1T6G2</accession>